<proteinExistence type="inferred from homology"/>
<organism evidence="3 4">
    <name type="scientific">Paracoccus marinaquae</name>
    <dbReference type="NCBI Taxonomy" id="2841926"/>
    <lineage>
        <taxon>Bacteria</taxon>
        <taxon>Pseudomonadati</taxon>
        <taxon>Pseudomonadota</taxon>
        <taxon>Alphaproteobacteria</taxon>
        <taxon>Rhodobacterales</taxon>
        <taxon>Paracoccaceae</taxon>
        <taxon>Paracoccus</taxon>
    </lineage>
</organism>
<reference evidence="3" key="1">
    <citation type="submission" date="2021-06" db="EMBL/GenBank/DDBJ databases">
        <title>Paracoccus bacterium XHP0099 sp. nov., isolated from the surface waters of the Yellow Sea.</title>
        <authorList>
            <person name="Xue H."/>
            <person name="Zhang D."/>
        </authorList>
    </citation>
    <scope>NUCLEOTIDE SEQUENCE</scope>
    <source>
        <strain evidence="3">XHP0099</strain>
    </source>
</reference>
<evidence type="ECO:0000256" key="1">
    <source>
        <dbReference type="ARBA" id="ARBA00005953"/>
    </source>
</evidence>
<protein>
    <submittedName>
        <fullName evidence="3">Acyl-CoA thioesterase</fullName>
    </submittedName>
</protein>
<dbReference type="InterPro" id="IPR050563">
    <property type="entry name" value="4-hydroxybenzoyl-CoA_TE"/>
</dbReference>
<dbReference type="PANTHER" id="PTHR31793:SF27">
    <property type="entry name" value="NOVEL THIOESTERASE SUPERFAMILY DOMAIN AND SAPOSIN A-TYPE DOMAIN CONTAINING PROTEIN (0610012H03RIK)"/>
    <property type="match status" value="1"/>
</dbReference>
<dbReference type="PANTHER" id="PTHR31793">
    <property type="entry name" value="4-HYDROXYBENZOYL-COA THIOESTERASE FAMILY MEMBER"/>
    <property type="match status" value="1"/>
</dbReference>
<gene>
    <name evidence="3" type="ORF">KNW02_15210</name>
</gene>
<name>A0ABS6APA4_9RHOB</name>
<accession>A0ABS6APA4</accession>
<keyword evidence="4" id="KW-1185">Reference proteome</keyword>
<evidence type="ECO:0000313" key="4">
    <source>
        <dbReference type="Proteomes" id="UP001166191"/>
    </source>
</evidence>
<dbReference type="EMBL" id="JAHKNG010000032">
    <property type="protein sequence ID" value="MBU3031464.1"/>
    <property type="molecule type" value="Genomic_DNA"/>
</dbReference>
<dbReference type="RefSeq" id="WP_216034132.1">
    <property type="nucleotide sequence ID" value="NZ_JAHKNG010000032.1"/>
</dbReference>
<keyword evidence="2" id="KW-0378">Hydrolase</keyword>
<dbReference type="Proteomes" id="UP001166191">
    <property type="component" value="Unassembled WGS sequence"/>
</dbReference>
<evidence type="ECO:0000313" key="3">
    <source>
        <dbReference type="EMBL" id="MBU3031464.1"/>
    </source>
</evidence>
<comment type="caution">
    <text evidence="3">The sequence shown here is derived from an EMBL/GenBank/DDBJ whole genome shotgun (WGS) entry which is preliminary data.</text>
</comment>
<comment type="similarity">
    <text evidence="1">Belongs to the 4-hydroxybenzoyl-CoA thioesterase family.</text>
</comment>
<sequence>MTDREPPRSRDAYVAFQPIQTRWNDNDQFGHMYNVTYYELFDEAMNRCLRALGMLDHHGGDPIQVVVENGCTYFREVAYPDQPVIGLRVTGLGSSSCRIEMGMFRDGEHSEAARAHFILVTVDNATHRPVPTPEAQRDGLKTLMQP</sequence>
<evidence type="ECO:0000256" key="2">
    <source>
        <dbReference type="ARBA" id="ARBA00022801"/>
    </source>
</evidence>
<dbReference type="Pfam" id="PF13279">
    <property type="entry name" value="4HBT_2"/>
    <property type="match status" value="1"/>
</dbReference>
<dbReference type="CDD" id="cd00586">
    <property type="entry name" value="4HBT"/>
    <property type="match status" value="1"/>
</dbReference>